<keyword evidence="2" id="KW-1185">Reference proteome</keyword>
<evidence type="ECO:0000313" key="1">
    <source>
        <dbReference type="EMBL" id="GIY55290.1"/>
    </source>
</evidence>
<gene>
    <name evidence="1" type="ORF">CEXT_733271</name>
</gene>
<sequence length="55" mass="6221">MDTKSLKEEDVKPLKAHPGYVYLKCTLDPCPKILGHPVRVYDLDKAVINVVQNDL</sequence>
<proteinExistence type="predicted"/>
<protein>
    <submittedName>
        <fullName evidence="1">Uncharacterized protein</fullName>
    </submittedName>
</protein>
<feature type="non-terminal residue" evidence="1">
    <location>
        <position position="55"/>
    </location>
</feature>
<organism evidence="1 2">
    <name type="scientific">Caerostris extrusa</name>
    <name type="common">Bark spider</name>
    <name type="synonym">Caerostris bankana</name>
    <dbReference type="NCBI Taxonomy" id="172846"/>
    <lineage>
        <taxon>Eukaryota</taxon>
        <taxon>Metazoa</taxon>
        <taxon>Ecdysozoa</taxon>
        <taxon>Arthropoda</taxon>
        <taxon>Chelicerata</taxon>
        <taxon>Arachnida</taxon>
        <taxon>Araneae</taxon>
        <taxon>Araneomorphae</taxon>
        <taxon>Entelegynae</taxon>
        <taxon>Araneoidea</taxon>
        <taxon>Araneidae</taxon>
        <taxon>Caerostris</taxon>
    </lineage>
</organism>
<comment type="caution">
    <text evidence="1">The sequence shown here is derived from an EMBL/GenBank/DDBJ whole genome shotgun (WGS) entry which is preliminary data.</text>
</comment>
<dbReference type="EMBL" id="BPLR01012627">
    <property type="protein sequence ID" value="GIY55290.1"/>
    <property type="molecule type" value="Genomic_DNA"/>
</dbReference>
<dbReference type="AlphaFoldDB" id="A0AAV4UCF3"/>
<dbReference type="Proteomes" id="UP001054945">
    <property type="component" value="Unassembled WGS sequence"/>
</dbReference>
<accession>A0AAV4UCF3</accession>
<evidence type="ECO:0000313" key="2">
    <source>
        <dbReference type="Proteomes" id="UP001054945"/>
    </source>
</evidence>
<name>A0AAV4UCF3_CAEEX</name>
<reference evidence="1 2" key="1">
    <citation type="submission" date="2021-06" db="EMBL/GenBank/DDBJ databases">
        <title>Caerostris extrusa draft genome.</title>
        <authorList>
            <person name="Kono N."/>
            <person name="Arakawa K."/>
        </authorList>
    </citation>
    <scope>NUCLEOTIDE SEQUENCE [LARGE SCALE GENOMIC DNA]</scope>
</reference>